<name>A0ABQ8SIB3_PERAM</name>
<keyword evidence="2" id="KW-1185">Reference proteome</keyword>
<evidence type="ECO:0000313" key="1">
    <source>
        <dbReference type="EMBL" id="KAJ4433874.1"/>
    </source>
</evidence>
<gene>
    <name evidence="1" type="ORF">ANN_16187</name>
</gene>
<comment type="caution">
    <text evidence="1">The sequence shown here is derived from an EMBL/GenBank/DDBJ whole genome shotgun (WGS) entry which is preliminary data.</text>
</comment>
<proteinExistence type="predicted"/>
<reference evidence="1 2" key="1">
    <citation type="journal article" date="2022" name="Allergy">
        <title>Genome assembly and annotation of Periplaneta americana reveal a comprehensive cockroach allergen profile.</title>
        <authorList>
            <person name="Wang L."/>
            <person name="Xiong Q."/>
            <person name="Saelim N."/>
            <person name="Wang L."/>
            <person name="Nong W."/>
            <person name="Wan A.T."/>
            <person name="Shi M."/>
            <person name="Liu X."/>
            <person name="Cao Q."/>
            <person name="Hui J.H.L."/>
            <person name="Sookrung N."/>
            <person name="Leung T.F."/>
            <person name="Tungtrongchitr A."/>
            <person name="Tsui S.K.W."/>
        </authorList>
    </citation>
    <scope>NUCLEOTIDE SEQUENCE [LARGE SCALE GENOMIC DNA]</scope>
    <source>
        <strain evidence="1">PWHHKU_190912</strain>
    </source>
</reference>
<protein>
    <submittedName>
        <fullName evidence="1">Uncharacterized protein</fullName>
    </submittedName>
</protein>
<dbReference type="PANTHER" id="PTHR21435:SF1">
    <property type="entry name" value="MITOCHONDRIAL IMPORT INNER MEMBRANE TRANSLOCASE SUBUNIT TIM29"/>
    <property type="match status" value="1"/>
</dbReference>
<dbReference type="PANTHER" id="PTHR21435">
    <property type="entry name" value="MITOCHONDRIAL IMPORT INNER MEMBRANE TRANSLOCASE SUBUNIT TIM29"/>
    <property type="match status" value="1"/>
</dbReference>
<evidence type="ECO:0000313" key="2">
    <source>
        <dbReference type="Proteomes" id="UP001148838"/>
    </source>
</evidence>
<organism evidence="1 2">
    <name type="scientific">Periplaneta americana</name>
    <name type="common">American cockroach</name>
    <name type="synonym">Blatta americana</name>
    <dbReference type="NCBI Taxonomy" id="6978"/>
    <lineage>
        <taxon>Eukaryota</taxon>
        <taxon>Metazoa</taxon>
        <taxon>Ecdysozoa</taxon>
        <taxon>Arthropoda</taxon>
        <taxon>Hexapoda</taxon>
        <taxon>Insecta</taxon>
        <taxon>Pterygota</taxon>
        <taxon>Neoptera</taxon>
        <taxon>Polyneoptera</taxon>
        <taxon>Dictyoptera</taxon>
        <taxon>Blattodea</taxon>
        <taxon>Blattoidea</taxon>
        <taxon>Blattidae</taxon>
        <taxon>Blattinae</taxon>
        <taxon>Periplaneta</taxon>
    </lineage>
</organism>
<dbReference type="Pfam" id="PF10171">
    <property type="entry name" value="Tim29"/>
    <property type="match status" value="1"/>
</dbReference>
<sequence length="201" mass="23485">MTWFGDIGRRFTLKSVSTTQFKLPQRFRGTIIEKWANYWKNLCIDYKEVVVETAQNAREKPVKAVLILSGFGFMGYCAHSNPDARSFRDKLLYCTNQMIMVGEQIRNPSSVSHLIFLENCYNKGVIRRLSLGVVSFMWISDYDEASGLYQAHCDYLGPKYLTFHQRIVDVGFLWRWWLLQKAMTDYDINPLEFENSDQTSS</sequence>
<dbReference type="Proteomes" id="UP001148838">
    <property type="component" value="Unassembled WGS sequence"/>
</dbReference>
<dbReference type="EMBL" id="JAJSOF020000027">
    <property type="protein sequence ID" value="KAJ4433874.1"/>
    <property type="molecule type" value="Genomic_DNA"/>
</dbReference>
<accession>A0ABQ8SIB3</accession>
<dbReference type="InterPro" id="IPR019322">
    <property type="entry name" value="TIMM29"/>
</dbReference>